<dbReference type="PANTHER" id="PTHR11136">
    <property type="entry name" value="FOLYLPOLYGLUTAMATE SYNTHASE-RELATED"/>
    <property type="match status" value="1"/>
</dbReference>
<dbReference type="GO" id="GO:0008841">
    <property type="term" value="F:dihydrofolate synthase activity"/>
    <property type="evidence" value="ECO:0007669"/>
    <property type="project" value="TreeGrafter"/>
</dbReference>
<keyword evidence="6 11" id="KW-0547">Nucleotide-binding</keyword>
<comment type="similarity">
    <text evidence="2 11">Belongs to the folylpolyglutamate synthase family.</text>
</comment>
<dbReference type="NCBIfam" id="TIGR01499">
    <property type="entry name" value="folC"/>
    <property type="match status" value="1"/>
</dbReference>
<evidence type="ECO:0000256" key="10">
    <source>
        <dbReference type="ARBA" id="ARBA00047493"/>
    </source>
</evidence>
<keyword evidence="4 11" id="KW-0436">Ligase</keyword>
<reference evidence="14 15" key="1">
    <citation type="submission" date="2019-09" db="EMBL/GenBank/DDBJ databases">
        <title>Phylogeny of genus Pseudoclavibacter and closely related genus.</title>
        <authorList>
            <person name="Li Y."/>
        </authorList>
    </citation>
    <scope>NUCLEOTIDE SEQUENCE [LARGE SCALE GENOMIC DNA]</scope>
    <source>
        <strain evidence="14 15">DSM 23821</strain>
    </source>
</reference>
<feature type="domain" description="Mur ligase central" evidence="13">
    <location>
        <begin position="36"/>
        <end position="267"/>
    </location>
</feature>
<dbReference type="Gene3D" id="3.90.190.20">
    <property type="entry name" value="Mur ligase, C-terminal domain"/>
    <property type="match status" value="1"/>
</dbReference>
<dbReference type="PIRSF" id="PIRSF001563">
    <property type="entry name" value="Folylpolyglu_synth"/>
    <property type="match status" value="1"/>
</dbReference>
<name>A0A7J5BRK2_9MICO</name>
<evidence type="ECO:0000256" key="2">
    <source>
        <dbReference type="ARBA" id="ARBA00008276"/>
    </source>
</evidence>
<dbReference type="InterPro" id="IPR018109">
    <property type="entry name" value="Folylpolyglutamate_synth_CS"/>
</dbReference>
<dbReference type="FunFam" id="3.40.1190.10:FF:000011">
    <property type="entry name" value="Folylpolyglutamate synthase/dihydrofolate synthase"/>
    <property type="match status" value="1"/>
</dbReference>
<comment type="catalytic activity">
    <reaction evidence="10">
        <text>(6S)-5,6,7,8-tetrahydrofolyl-(gamma-L-Glu)(n) + L-glutamate + ATP = (6S)-5,6,7,8-tetrahydrofolyl-(gamma-L-Glu)(n+1) + ADP + phosphate + H(+)</text>
        <dbReference type="Rhea" id="RHEA:10580"/>
        <dbReference type="Rhea" id="RHEA-COMP:14738"/>
        <dbReference type="Rhea" id="RHEA-COMP:14740"/>
        <dbReference type="ChEBI" id="CHEBI:15378"/>
        <dbReference type="ChEBI" id="CHEBI:29985"/>
        <dbReference type="ChEBI" id="CHEBI:30616"/>
        <dbReference type="ChEBI" id="CHEBI:43474"/>
        <dbReference type="ChEBI" id="CHEBI:141005"/>
        <dbReference type="ChEBI" id="CHEBI:456216"/>
        <dbReference type="EC" id="6.3.2.17"/>
    </reaction>
</comment>
<dbReference type="EMBL" id="WBJZ01000010">
    <property type="protein sequence ID" value="KAB1656900.1"/>
    <property type="molecule type" value="Genomic_DNA"/>
</dbReference>
<keyword evidence="8" id="KW-0460">Magnesium</keyword>
<feature type="domain" description="Mur ligase C-terminal" evidence="12">
    <location>
        <begin position="293"/>
        <end position="415"/>
    </location>
</feature>
<organism evidence="14 15">
    <name type="scientific">Pseudoclavibacter chungangensis</name>
    <dbReference type="NCBI Taxonomy" id="587635"/>
    <lineage>
        <taxon>Bacteria</taxon>
        <taxon>Bacillati</taxon>
        <taxon>Actinomycetota</taxon>
        <taxon>Actinomycetes</taxon>
        <taxon>Micrococcales</taxon>
        <taxon>Microbacteriaceae</taxon>
        <taxon>Pseudoclavibacter</taxon>
    </lineage>
</organism>
<dbReference type="GO" id="GO:0005737">
    <property type="term" value="C:cytoplasm"/>
    <property type="evidence" value="ECO:0007669"/>
    <property type="project" value="TreeGrafter"/>
</dbReference>
<comment type="cofactor">
    <cofactor evidence="1">
        <name>Mg(2+)</name>
        <dbReference type="ChEBI" id="CHEBI:18420"/>
    </cofactor>
</comment>
<evidence type="ECO:0000256" key="7">
    <source>
        <dbReference type="ARBA" id="ARBA00022840"/>
    </source>
</evidence>
<evidence type="ECO:0000256" key="5">
    <source>
        <dbReference type="ARBA" id="ARBA00022723"/>
    </source>
</evidence>
<dbReference type="GO" id="GO:0004326">
    <property type="term" value="F:tetrahydrofolylpolyglutamate synthase activity"/>
    <property type="evidence" value="ECO:0007669"/>
    <property type="project" value="UniProtKB-EC"/>
</dbReference>
<evidence type="ECO:0000256" key="4">
    <source>
        <dbReference type="ARBA" id="ARBA00022598"/>
    </source>
</evidence>
<dbReference type="EC" id="6.3.2.17" evidence="3"/>
<dbReference type="InterPro" id="IPR036565">
    <property type="entry name" value="Mur-like_cat_sf"/>
</dbReference>
<dbReference type="InterPro" id="IPR013221">
    <property type="entry name" value="Mur_ligase_cen"/>
</dbReference>
<dbReference type="Gene3D" id="3.40.1190.10">
    <property type="entry name" value="Mur-like, catalytic domain"/>
    <property type="match status" value="1"/>
</dbReference>
<dbReference type="GO" id="GO:0046872">
    <property type="term" value="F:metal ion binding"/>
    <property type="evidence" value="ECO:0007669"/>
    <property type="project" value="UniProtKB-KW"/>
</dbReference>
<dbReference type="GO" id="GO:0005524">
    <property type="term" value="F:ATP binding"/>
    <property type="evidence" value="ECO:0007669"/>
    <property type="project" value="UniProtKB-KW"/>
</dbReference>
<evidence type="ECO:0000256" key="8">
    <source>
        <dbReference type="ARBA" id="ARBA00022842"/>
    </source>
</evidence>
<dbReference type="InterPro" id="IPR004101">
    <property type="entry name" value="Mur_ligase_C"/>
</dbReference>
<evidence type="ECO:0000256" key="11">
    <source>
        <dbReference type="PIRNR" id="PIRNR001563"/>
    </source>
</evidence>
<dbReference type="PANTHER" id="PTHR11136:SF0">
    <property type="entry name" value="DIHYDROFOLATE SYNTHETASE-RELATED"/>
    <property type="match status" value="1"/>
</dbReference>
<evidence type="ECO:0000256" key="6">
    <source>
        <dbReference type="ARBA" id="ARBA00022741"/>
    </source>
</evidence>
<dbReference type="InterPro" id="IPR001645">
    <property type="entry name" value="Folylpolyglutamate_synth"/>
</dbReference>
<dbReference type="OrthoDB" id="9809356at2"/>
<evidence type="ECO:0000256" key="9">
    <source>
        <dbReference type="ARBA" id="ARBA00030592"/>
    </source>
</evidence>
<evidence type="ECO:0000256" key="3">
    <source>
        <dbReference type="ARBA" id="ARBA00013025"/>
    </source>
</evidence>
<evidence type="ECO:0000256" key="1">
    <source>
        <dbReference type="ARBA" id="ARBA00001946"/>
    </source>
</evidence>
<dbReference type="Pfam" id="PF08245">
    <property type="entry name" value="Mur_ligase_M"/>
    <property type="match status" value="1"/>
</dbReference>
<keyword evidence="5" id="KW-0479">Metal-binding</keyword>
<dbReference type="SUPFAM" id="SSF53244">
    <property type="entry name" value="MurD-like peptide ligases, peptide-binding domain"/>
    <property type="match status" value="1"/>
</dbReference>
<gene>
    <name evidence="14" type="ORF">F8O01_09095</name>
</gene>
<dbReference type="AlphaFoldDB" id="A0A7J5BRK2"/>
<evidence type="ECO:0000313" key="15">
    <source>
        <dbReference type="Proteomes" id="UP000467240"/>
    </source>
</evidence>
<dbReference type="Proteomes" id="UP000467240">
    <property type="component" value="Unassembled WGS sequence"/>
</dbReference>
<dbReference type="Pfam" id="PF02875">
    <property type="entry name" value="Mur_ligase_C"/>
    <property type="match status" value="1"/>
</dbReference>
<protein>
    <recommendedName>
        <fullName evidence="3">tetrahydrofolate synthase</fullName>
        <ecNumber evidence="3">6.3.2.17</ecNumber>
    </recommendedName>
    <alternativeName>
        <fullName evidence="9">Tetrahydrofolylpolyglutamate synthase</fullName>
    </alternativeName>
</protein>
<sequence length="436" mass="45803">MERVGEAQPEPRLAPTRRAAELLGDVHRAYPVVHLTGTNGKSSTARIIASLLGAHGLRVGLLTSPHLERLAERIEIGGEPVSDERLVANWDDIAPFIAIVDAELEAEGEPRLTFFEALTVLAFACFADAPVDVAVLEVGMGGEWDSTNVADGSVAVFTPIALDHAARLGNTIAEIARTKAGIIKPAARVVSAIQAPEALAELERACEIQEATLAVEGQAFELTRNDPEGPASRLISVRGIAGTYDDLILPLRGAHQGENAAVAIAAVESFFGGEQSLRQDLVEQGLVAASSPGRLQRIGYAPAVYIDAAHNPHGAAALAEAVPEAIPHSRLVVVLGVLEDKDADGVIAALAPVADAFVATQSDSPRAVDAFVLADRITELTGRHCDAFDRTDEAFEHARELAGAEEGGAVLITGSITILGDAIRIARDEDWGRVDG</sequence>
<keyword evidence="7 11" id="KW-0067">ATP-binding</keyword>
<dbReference type="SUPFAM" id="SSF53623">
    <property type="entry name" value="MurD-like peptide ligases, catalytic domain"/>
    <property type="match status" value="1"/>
</dbReference>
<proteinExistence type="inferred from homology"/>
<evidence type="ECO:0000259" key="12">
    <source>
        <dbReference type="Pfam" id="PF02875"/>
    </source>
</evidence>
<keyword evidence="15" id="KW-1185">Reference proteome</keyword>
<comment type="caution">
    <text evidence="14">The sequence shown here is derived from an EMBL/GenBank/DDBJ whole genome shotgun (WGS) entry which is preliminary data.</text>
</comment>
<dbReference type="InterPro" id="IPR036615">
    <property type="entry name" value="Mur_ligase_C_dom_sf"/>
</dbReference>
<evidence type="ECO:0000259" key="13">
    <source>
        <dbReference type="Pfam" id="PF08245"/>
    </source>
</evidence>
<accession>A0A7J5BRK2</accession>
<dbReference type="PROSITE" id="PS01011">
    <property type="entry name" value="FOLYLPOLYGLU_SYNT_1"/>
    <property type="match status" value="1"/>
</dbReference>
<evidence type="ECO:0000313" key="14">
    <source>
        <dbReference type="EMBL" id="KAB1656900.1"/>
    </source>
</evidence>